<comment type="caution">
    <text evidence="2">The sequence shown here is derived from an EMBL/GenBank/DDBJ whole genome shotgun (WGS) entry which is preliminary data.</text>
</comment>
<proteinExistence type="predicted"/>
<dbReference type="PATRIC" id="fig|1230453.4.peg.1579"/>
<evidence type="ECO:0000313" key="2">
    <source>
        <dbReference type="EMBL" id="ELZ85765.1"/>
    </source>
</evidence>
<feature type="region of interest" description="Disordered" evidence="1">
    <location>
        <begin position="40"/>
        <end position="67"/>
    </location>
</feature>
<keyword evidence="3" id="KW-1185">Reference proteome</keyword>
<dbReference type="EMBL" id="AOLK01000015">
    <property type="protein sequence ID" value="ELZ85765.1"/>
    <property type="molecule type" value="Genomic_DNA"/>
</dbReference>
<gene>
    <name evidence="2" type="ORF">C453_08118</name>
</gene>
<protein>
    <submittedName>
        <fullName evidence="2">Uncharacterized protein</fullName>
    </submittedName>
</protein>
<evidence type="ECO:0000313" key="3">
    <source>
        <dbReference type="Proteomes" id="UP000011612"/>
    </source>
</evidence>
<dbReference type="AlphaFoldDB" id="M0HMF5"/>
<name>M0HMF5_HALEO</name>
<organism evidence="2 3">
    <name type="scientific">Haloferax elongans ATCC BAA-1513</name>
    <dbReference type="NCBI Taxonomy" id="1230453"/>
    <lineage>
        <taxon>Archaea</taxon>
        <taxon>Methanobacteriati</taxon>
        <taxon>Methanobacteriota</taxon>
        <taxon>Stenosarchaea group</taxon>
        <taxon>Halobacteria</taxon>
        <taxon>Halobacteriales</taxon>
        <taxon>Haloferacaceae</taxon>
        <taxon>Haloferax</taxon>
    </lineage>
</organism>
<sequence>MTRGYSPPRVEVVKYAIRTNGDPEPVMVKTEMVETEQAKLSDFTESDTQSEVYIPPCLKKQSESGSE</sequence>
<reference evidence="2 3" key="1">
    <citation type="journal article" date="2014" name="PLoS Genet.">
        <title>Phylogenetically driven sequencing of extremely halophilic archaea reveals strategies for static and dynamic osmo-response.</title>
        <authorList>
            <person name="Becker E.A."/>
            <person name="Seitzer P.M."/>
            <person name="Tritt A."/>
            <person name="Larsen D."/>
            <person name="Krusor M."/>
            <person name="Yao A.I."/>
            <person name="Wu D."/>
            <person name="Madern D."/>
            <person name="Eisen J.A."/>
            <person name="Darling A.E."/>
            <person name="Facciotti M.T."/>
        </authorList>
    </citation>
    <scope>NUCLEOTIDE SEQUENCE [LARGE SCALE GENOMIC DNA]</scope>
    <source>
        <strain evidence="2 3">ATCC BAA-1513</strain>
    </source>
</reference>
<dbReference type="Proteomes" id="UP000011612">
    <property type="component" value="Unassembled WGS sequence"/>
</dbReference>
<accession>M0HMF5</accession>
<evidence type="ECO:0000256" key="1">
    <source>
        <dbReference type="SAM" id="MobiDB-lite"/>
    </source>
</evidence>